<evidence type="ECO:0000256" key="4">
    <source>
        <dbReference type="ARBA" id="ARBA00022692"/>
    </source>
</evidence>
<protein>
    <submittedName>
        <fullName evidence="12">Transmembrane protein 63A</fullName>
    </submittedName>
</protein>
<feature type="transmembrane region" description="Helical" evidence="8">
    <location>
        <begin position="175"/>
        <end position="195"/>
    </location>
</feature>
<feature type="transmembrane region" description="Helical" evidence="8">
    <location>
        <begin position="603"/>
        <end position="625"/>
    </location>
</feature>
<accession>A0A8C1UMG2</accession>
<evidence type="ECO:0000256" key="3">
    <source>
        <dbReference type="ARBA" id="ARBA00022448"/>
    </source>
</evidence>
<evidence type="ECO:0000259" key="10">
    <source>
        <dbReference type="Pfam" id="PF13967"/>
    </source>
</evidence>
<evidence type="ECO:0000313" key="13">
    <source>
        <dbReference type="Proteomes" id="UP000694700"/>
    </source>
</evidence>
<keyword evidence="3" id="KW-0813">Transport</keyword>
<feature type="domain" description="CSC1/OSCA1-like N-terminal transmembrane" evidence="10">
    <location>
        <begin position="111"/>
        <end position="197"/>
    </location>
</feature>
<feature type="transmembrane region" description="Helical" evidence="8">
    <location>
        <begin position="539"/>
        <end position="558"/>
    </location>
</feature>
<feature type="transmembrane region" description="Helical" evidence="8">
    <location>
        <begin position="681"/>
        <end position="704"/>
    </location>
</feature>
<feature type="transmembrane region" description="Helical" evidence="8">
    <location>
        <begin position="492"/>
        <end position="519"/>
    </location>
</feature>
<dbReference type="GO" id="GO:0005886">
    <property type="term" value="C:plasma membrane"/>
    <property type="evidence" value="ECO:0007669"/>
    <property type="project" value="TreeGrafter"/>
</dbReference>
<dbReference type="GO" id="GO:0005227">
    <property type="term" value="F:calcium-activated cation channel activity"/>
    <property type="evidence" value="ECO:0007669"/>
    <property type="project" value="InterPro"/>
</dbReference>
<comment type="similarity">
    <text evidence="2">Belongs to the CSC1 (TC 1.A.17) family.</text>
</comment>
<organism evidence="12 13">
    <name type="scientific">Cyprinus carpio</name>
    <name type="common">Common carp</name>
    <dbReference type="NCBI Taxonomy" id="7962"/>
    <lineage>
        <taxon>Eukaryota</taxon>
        <taxon>Metazoa</taxon>
        <taxon>Chordata</taxon>
        <taxon>Craniata</taxon>
        <taxon>Vertebrata</taxon>
        <taxon>Euteleostomi</taxon>
        <taxon>Actinopterygii</taxon>
        <taxon>Neopterygii</taxon>
        <taxon>Teleostei</taxon>
        <taxon>Ostariophysi</taxon>
        <taxon>Cypriniformes</taxon>
        <taxon>Cyprinidae</taxon>
        <taxon>Cyprininae</taxon>
        <taxon>Cyprinus</taxon>
    </lineage>
</organism>
<name>A0A8C1UMG2_CYPCA</name>
<comment type="subcellular location">
    <subcellularLocation>
        <location evidence="1">Membrane</location>
        <topology evidence="1">Multi-pass membrane protein</topology>
    </subcellularLocation>
</comment>
<reference evidence="12" key="1">
    <citation type="submission" date="2025-08" db="UniProtKB">
        <authorList>
            <consortium name="Ensembl"/>
        </authorList>
    </citation>
    <scope>IDENTIFICATION</scope>
</reference>
<dbReference type="AlphaFoldDB" id="A0A8C1UMG2"/>
<evidence type="ECO:0000256" key="8">
    <source>
        <dbReference type="SAM" id="Phobius"/>
    </source>
</evidence>
<evidence type="ECO:0000256" key="7">
    <source>
        <dbReference type="ARBA" id="ARBA00036634"/>
    </source>
</evidence>
<feature type="transmembrane region" description="Helical" evidence="8">
    <location>
        <begin position="408"/>
        <end position="432"/>
    </location>
</feature>
<keyword evidence="6 8" id="KW-0472">Membrane</keyword>
<feature type="transmembrane region" description="Helical" evidence="8">
    <location>
        <begin position="452"/>
        <end position="471"/>
    </location>
</feature>
<dbReference type="InterPro" id="IPR027815">
    <property type="entry name" value="CSC1/OSCA1-like_cyt"/>
</dbReference>
<feature type="transmembrane region" description="Helical" evidence="8">
    <location>
        <begin position="645"/>
        <end position="669"/>
    </location>
</feature>
<feature type="domain" description="CSC1/OSCA1-like 7TM region" evidence="9">
    <location>
        <begin position="408"/>
        <end position="675"/>
    </location>
</feature>
<proteinExistence type="inferred from homology"/>
<evidence type="ECO:0000259" key="11">
    <source>
        <dbReference type="Pfam" id="PF14703"/>
    </source>
</evidence>
<comment type="catalytic activity">
    <reaction evidence="7">
        <text>Ca(2+)(in) = Ca(2+)(out)</text>
        <dbReference type="Rhea" id="RHEA:29671"/>
        <dbReference type="ChEBI" id="CHEBI:29108"/>
    </reaction>
</comment>
<dbReference type="InterPro" id="IPR032880">
    <property type="entry name" value="CSC1/OSCA1-like_N"/>
</dbReference>
<feature type="transmembrane region" description="Helical" evidence="8">
    <location>
        <begin position="130"/>
        <end position="150"/>
    </location>
</feature>
<dbReference type="Pfam" id="PF14703">
    <property type="entry name" value="PHM7_cyt"/>
    <property type="match status" value="1"/>
</dbReference>
<keyword evidence="5 8" id="KW-1133">Transmembrane helix</keyword>
<keyword evidence="4 8" id="KW-0812">Transmembrane</keyword>
<feature type="domain" description="CSC1/OSCA1-like cytosolic" evidence="11">
    <location>
        <begin position="213"/>
        <end position="396"/>
    </location>
</feature>
<dbReference type="PANTHER" id="PTHR13018">
    <property type="entry name" value="PROBABLE MEMBRANE PROTEIN DUF221-RELATED"/>
    <property type="match status" value="1"/>
</dbReference>
<feature type="transmembrane region" description="Helical" evidence="8">
    <location>
        <begin position="71"/>
        <end position="90"/>
    </location>
</feature>
<dbReference type="Pfam" id="PF02714">
    <property type="entry name" value="RSN1_7TM"/>
    <property type="match status" value="1"/>
</dbReference>
<evidence type="ECO:0000256" key="2">
    <source>
        <dbReference type="ARBA" id="ARBA00007779"/>
    </source>
</evidence>
<evidence type="ECO:0000256" key="6">
    <source>
        <dbReference type="ARBA" id="ARBA00023136"/>
    </source>
</evidence>
<dbReference type="Pfam" id="PF13967">
    <property type="entry name" value="RSN1_TM"/>
    <property type="match status" value="1"/>
</dbReference>
<dbReference type="InterPro" id="IPR003864">
    <property type="entry name" value="CSC1/OSCA1-like_7TM"/>
</dbReference>
<evidence type="ECO:0000256" key="5">
    <source>
        <dbReference type="ARBA" id="ARBA00022989"/>
    </source>
</evidence>
<evidence type="ECO:0000313" key="12">
    <source>
        <dbReference type="Ensembl" id="ENSCCRP00015039248.1"/>
    </source>
</evidence>
<dbReference type="Proteomes" id="UP000694700">
    <property type="component" value="Unplaced"/>
</dbReference>
<dbReference type="PANTHER" id="PTHR13018:SF24">
    <property type="entry name" value="CSC1-LIKE PROTEIN 1"/>
    <property type="match status" value="1"/>
</dbReference>
<dbReference type="Ensembl" id="ENSCCRT00015040591.1">
    <property type="protein sequence ID" value="ENSCCRP00015039248.1"/>
    <property type="gene ID" value="ENSCCRG00015014309.1"/>
</dbReference>
<evidence type="ECO:0000256" key="1">
    <source>
        <dbReference type="ARBA" id="ARBA00004141"/>
    </source>
</evidence>
<dbReference type="InterPro" id="IPR045122">
    <property type="entry name" value="Csc1-like"/>
</dbReference>
<sequence length="729" mass="83088">MTCVSLKQIFSGAAEIKLCNLYLFVLQMASAWWERLSVSVNNSIGSVDNSSCFSSTQSTVLKGVNFGGVPIVLLIDFLLFVMLLIVFTLIRRRLWDYGRLALVAETEGYTSVQEKCGVDAVHYLSFQKHLVVLLAIICVLSITIILPVNLSGDLLGNDPYSFGRTTIANLKKGDMLLWLHTVFAVLYLMITVALLRRHTSKMKGTKREIVSRNTLFVRSVPTAASSESIKTHFMEAYPTCQVTDVNLCYDVAKLIDLNRNRKRAEKNLQHYNKILQRQGRHEFINPRPCSHLCCCCCCCKGCEEVDAIEFYSSQVAALREEEDKLKKSEEVHPLGMAFVSLQNEYMATYILKDFNALECGGGARGVPQPSSKSAELRVNKWKVNYAPHPHNIYWENLSLRCWRWWLRFMLLNVALFVLLFFLTTPSIIISTMDKFNVTKPIHYLNSAVISQFFPTILLWTFSALLPTIVYYSTLGEAHWTRSSENMSMMYKLYIFLIFMVLILPSLGLTSLDVFFRWLFDMHSEGRLRFECVFLPDQGAFFVNYVIAAALVGSGMELLRLPGLLLYIVRLALAHSAAERKYVKQVRLWLLIFQKRFGIFASELATVCNITLTHCVMCAGLLYLLLKHLVDKHNLYFAYLPARLDRQVHLGAVNQALAAPIICLMWLYFFSVIRTGFKAATSMFTLVVLCVTIFICLSYTCFGHFKYLSPHNYNVSCFVLCHNLQCIVVI</sequence>
<evidence type="ECO:0000259" key="9">
    <source>
        <dbReference type="Pfam" id="PF02714"/>
    </source>
</evidence>